<sequence>MSHDSDLQSSVLAEMAWEPSIAAGHIGVTARNGIVTLSGHVDSFLEKNAAEEAARRVKGVKGVAGELEVRLAFDMTRGDDDIASAAISRLAWDTAVPRDAIQVEVERGWVTLTGDVRWHFEKEAAATDVRNLAGVTGLTDKVTIKAAVSTLDISDSIMDALHRSWFFDPKTVTVTAEGGHVRLSGTVRSLNERRVAANTAWAAPGTSDVQNDLVVV</sequence>
<organism evidence="2 3">
    <name type="scientific">Lichenicoccus roseus</name>
    <dbReference type="NCBI Taxonomy" id="2683649"/>
    <lineage>
        <taxon>Bacteria</taxon>
        <taxon>Pseudomonadati</taxon>
        <taxon>Pseudomonadota</taxon>
        <taxon>Alphaproteobacteria</taxon>
        <taxon>Acetobacterales</taxon>
        <taxon>Acetobacteraceae</taxon>
        <taxon>Lichenicoccus</taxon>
    </lineage>
</organism>
<protein>
    <submittedName>
        <fullName evidence="2">BON domain-containing protein</fullName>
    </submittedName>
</protein>
<reference evidence="2 3" key="1">
    <citation type="submission" date="2019-05" db="EMBL/GenBank/DDBJ databases">
        <authorList>
            <person name="Pankratov T."/>
            <person name="Grouzdev D."/>
        </authorList>
    </citation>
    <scope>NUCLEOTIDE SEQUENCE [LARGE SCALE GENOMIC DNA]</scope>
    <source>
        <strain evidence="2 3">KEBCLARHB70R</strain>
    </source>
</reference>
<dbReference type="InterPro" id="IPR014004">
    <property type="entry name" value="Transpt-assoc_nodulatn_dom_bac"/>
</dbReference>
<proteinExistence type="predicted"/>
<dbReference type="Pfam" id="PF04972">
    <property type="entry name" value="BON"/>
    <property type="match status" value="3"/>
</dbReference>
<feature type="domain" description="BON" evidence="1">
    <location>
        <begin position="78"/>
        <end position="146"/>
    </location>
</feature>
<dbReference type="AlphaFoldDB" id="A0A5R9JJJ4"/>
<dbReference type="InterPro" id="IPR007055">
    <property type="entry name" value="BON_dom"/>
</dbReference>
<name>A0A5R9JJJ4_9PROT</name>
<dbReference type="EMBL" id="VCDI01000001">
    <property type="protein sequence ID" value="TLU74528.1"/>
    <property type="molecule type" value="Genomic_DNA"/>
</dbReference>
<dbReference type="Proteomes" id="UP000305654">
    <property type="component" value="Unassembled WGS sequence"/>
</dbReference>
<evidence type="ECO:0000313" key="2">
    <source>
        <dbReference type="EMBL" id="TLU74528.1"/>
    </source>
</evidence>
<dbReference type="PANTHER" id="PTHR34606:SF15">
    <property type="entry name" value="BON DOMAIN-CONTAINING PROTEIN"/>
    <property type="match status" value="1"/>
</dbReference>
<dbReference type="PROSITE" id="PS50914">
    <property type="entry name" value="BON"/>
    <property type="match status" value="3"/>
</dbReference>
<dbReference type="SMART" id="SM00749">
    <property type="entry name" value="BON"/>
    <property type="match status" value="3"/>
</dbReference>
<keyword evidence="3" id="KW-1185">Reference proteome</keyword>
<dbReference type="Gene3D" id="3.30.1340.30">
    <property type="match status" value="3"/>
</dbReference>
<dbReference type="InterPro" id="IPR051686">
    <property type="entry name" value="Lipoprotein_DolP"/>
</dbReference>
<dbReference type="RefSeq" id="WP_138324777.1">
    <property type="nucleotide sequence ID" value="NZ_VCDI01000001.1"/>
</dbReference>
<evidence type="ECO:0000259" key="1">
    <source>
        <dbReference type="PROSITE" id="PS50914"/>
    </source>
</evidence>
<dbReference type="OrthoDB" id="870892at2"/>
<comment type="caution">
    <text evidence="2">The sequence shown here is derived from an EMBL/GenBank/DDBJ whole genome shotgun (WGS) entry which is preliminary data.</text>
</comment>
<dbReference type="PANTHER" id="PTHR34606">
    <property type="entry name" value="BON DOMAIN-CONTAINING PROTEIN"/>
    <property type="match status" value="1"/>
</dbReference>
<evidence type="ECO:0000313" key="3">
    <source>
        <dbReference type="Proteomes" id="UP000305654"/>
    </source>
</evidence>
<feature type="domain" description="BON" evidence="1">
    <location>
        <begin position="3"/>
        <end position="71"/>
    </location>
</feature>
<gene>
    <name evidence="2" type="ORF">FE263_04985</name>
</gene>
<accession>A0A5R9JJJ4</accession>
<feature type="domain" description="BON" evidence="1">
    <location>
        <begin position="149"/>
        <end position="216"/>
    </location>
</feature>